<proteinExistence type="predicted"/>
<keyword evidence="5 6" id="KW-0472">Membrane</keyword>
<gene>
    <name evidence="8" type="ORF">SAMN05216550_12154</name>
</gene>
<evidence type="ECO:0000256" key="1">
    <source>
        <dbReference type="ARBA" id="ARBA00004141"/>
    </source>
</evidence>
<feature type="domain" description="Major facilitator superfamily (MFS) profile" evidence="7">
    <location>
        <begin position="14"/>
        <end position="504"/>
    </location>
</feature>
<evidence type="ECO:0000256" key="3">
    <source>
        <dbReference type="ARBA" id="ARBA00022692"/>
    </source>
</evidence>
<dbReference type="PANTHER" id="PTHR42718:SF9">
    <property type="entry name" value="MAJOR FACILITATOR SUPERFAMILY MULTIDRUG TRANSPORTER MFSC"/>
    <property type="match status" value="1"/>
</dbReference>
<feature type="transmembrane region" description="Helical" evidence="6">
    <location>
        <begin position="278"/>
        <end position="297"/>
    </location>
</feature>
<reference evidence="8 9" key="1">
    <citation type="submission" date="2016-10" db="EMBL/GenBank/DDBJ databases">
        <authorList>
            <person name="Varghese N."/>
            <person name="Submissions S."/>
        </authorList>
    </citation>
    <scope>NUCLEOTIDE SEQUENCE [LARGE SCALE GENOMIC DNA]</scope>
    <source>
        <strain evidence="8 9">LMG 22274</strain>
    </source>
</reference>
<feature type="transmembrane region" description="Helical" evidence="6">
    <location>
        <begin position="53"/>
        <end position="71"/>
    </location>
</feature>
<dbReference type="Proteomes" id="UP000183529">
    <property type="component" value="Unassembled WGS sequence"/>
</dbReference>
<dbReference type="InterPro" id="IPR011701">
    <property type="entry name" value="MFS"/>
</dbReference>
<evidence type="ECO:0000256" key="4">
    <source>
        <dbReference type="ARBA" id="ARBA00022989"/>
    </source>
</evidence>
<dbReference type="InterPro" id="IPR020846">
    <property type="entry name" value="MFS_dom"/>
</dbReference>
<protein>
    <submittedName>
        <fullName evidence="8">Major Facilitator Superfamily protein</fullName>
    </submittedName>
</protein>
<dbReference type="AlphaFoldDB" id="A0AAQ1GM56"/>
<dbReference type="Pfam" id="PF07690">
    <property type="entry name" value="MFS_1"/>
    <property type="match status" value="1"/>
</dbReference>
<evidence type="ECO:0000313" key="8">
    <source>
        <dbReference type="EMBL" id="SEK11972.1"/>
    </source>
</evidence>
<sequence length="504" mass="54557">MRLRALPDFSPRRVFLFTVALGGAAGVDFVASSMMGIAGTHIRGGVHASPEDFLWSMTSYAAMASVANLMLARIARHTSYRSYTVVGLLVAALGSLLCMLCDTPLELTIARGVQGFGAGGLFAASRILIQLVAARDERGPLFIGFNIGSLGLSAITPWLAAELVEGAAWQMVFAIQVVLALAVLVLVLLTYPHRVTPAGGLWELDIDPMDWPVVILFGLGAMVLMHGLGDLRFYEFASSPSVALTPLAGVALIGAAFVRLHREPQLWLDPHALLGRRYLVGILFYAIYYFLNGLWNYLIPTLLQSGFGFGFQVTGEVLTWASTLSLGAMLCFSLVAPKLFGQRRYIAFGYVLFSVALLMLSLRTMTGASMDVILPALFLQGLTVPFVMAQVAGMTFVDFDEDDFQDAYAFKNIVRQIATASGTGAASLWLQYGETVARTRLVERITPFDLGGMPPMPELMRMASELETQATLVASANLLSWLAVFCGCVAVIALLIRWRTTPVS</sequence>
<feature type="transmembrane region" description="Helical" evidence="6">
    <location>
        <begin position="141"/>
        <end position="161"/>
    </location>
</feature>
<feature type="transmembrane region" description="Helical" evidence="6">
    <location>
        <begin position="372"/>
        <end position="397"/>
    </location>
</feature>
<feature type="transmembrane region" description="Helical" evidence="6">
    <location>
        <begin position="211"/>
        <end position="229"/>
    </location>
</feature>
<evidence type="ECO:0000259" key="7">
    <source>
        <dbReference type="PROSITE" id="PS50850"/>
    </source>
</evidence>
<feature type="transmembrane region" description="Helical" evidence="6">
    <location>
        <begin position="470"/>
        <end position="496"/>
    </location>
</feature>
<comment type="subcellular location">
    <subcellularLocation>
        <location evidence="1">Membrane</location>
        <topology evidence="1">Multi-pass membrane protein</topology>
    </subcellularLocation>
</comment>
<feature type="transmembrane region" description="Helical" evidence="6">
    <location>
        <begin position="83"/>
        <end position="105"/>
    </location>
</feature>
<evidence type="ECO:0000313" key="9">
    <source>
        <dbReference type="Proteomes" id="UP000183529"/>
    </source>
</evidence>
<dbReference type="GO" id="GO:0016020">
    <property type="term" value="C:membrane"/>
    <property type="evidence" value="ECO:0007669"/>
    <property type="project" value="UniProtKB-SubCell"/>
</dbReference>
<dbReference type="EMBL" id="FNZM01000021">
    <property type="protein sequence ID" value="SEK11972.1"/>
    <property type="molecule type" value="Genomic_DNA"/>
</dbReference>
<evidence type="ECO:0000256" key="6">
    <source>
        <dbReference type="SAM" id="Phobius"/>
    </source>
</evidence>
<dbReference type="RefSeq" id="WP_074986835.1">
    <property type="nucleotide sequence ID" value="NZ_CADFGN010000016.1"/>
</dbReference>
<feature type="transmembrane region" description="Helical" evidence="6">
    <location>
        <begin position="111"/>
        <end position="129"/>
    </location>
</feature>
<dbReference type="Gene3D" id="1.20.1250.20">
    <property type="entry name" value="MFS general substrate transporter like domains"/>
    <property type="match status" value="2"/>
</dbReference>
<feature type="transmembrane region" description="Helical" evidence="6">
    <location>
        <begin position="347"/>
        <end position="366"/>
    </location>
</feature>
<organism evidence="8 9">
    <name type="scientific">Paraburkholderia tropica</name>
    <dbReference type="NCBI Taxonomy" id="92647"/>
    <lineage>
        <taxon>Bacteria</taxon>
        <taxon>Pseudomonadati</taxon>
        <taxon>Pseudomonadota</taxon>
        <taxon>Betaproteobacteria</taxon>
        <taxon>Burkholderiales</taxon>
        <taxon>Burkholderiaceae</taxon>
        <taxon>Paraburkholderia</taxon>
    </lineage>
</organism>
<accession>A0AAQ1GM56</accession>
<keyword evidence="3 6" id="KW-0812">Transmembrane</keyword>
<feature type="transmembrane region" description="Helical" evidence="6">
    <location>
        <begin position="317"/>
        <end position="335"/>
    </location>
</feature>
<dbReference type="SUPFAM" id="SSF103473">
    <property type="entry name" value="MFS general substrate transporter"/>
    <property type="match status" value="1"/>
</dbReference>
<dbReference type="PANTHER" id="PTHR42718">
    <property type="entry name" value="MAJOR FACILITATOR SUPERFAMILY MULTIDRUG TRANSPORTER MFSC"/>
    <property type="match status" value="1"/>
</dbReference>
<feature type="transmembrane region" description="Helical" evidence="6">
    <location>
        <begin position="167"/>
        <end position="191"/>
    </location>
</feature>
<dbReference type="GO" id="GO:0022857">
    <property type="term" value="F:transmembrane transporter activity"/>
    <property type="evidence" value="ECO:0007669"/>
    <property type="project" value="InterPro"/>
</dbReference>
<name>A0AAQ1GM56_9BURK</name>
<evidence type="ECO:0000256" key="2">
    <source>
        <dbReference type="ARBA" id="ARBA00022448"/>
    </source>
</evidence>
<evidence type="ECO:0000256" key="5">
    <source>
        <dbReference type="ARBA" id="ARBA00023136"/>
    </source>
</evidence>
<dbReference type="PROSITE" id="PS50850">
    <property type="entry name" value="MFS"/>
    <property type="match status" value="1"/>
</dbReference>
<feature type="transmembrane region" description="Helical" evidence="6">
    <location>
        <begin position="241"/>
        <end position="258"/>
    </location>
</feature>
<comment type="caution">
    <text evidence="8">The sequence shown here is derived from an EMBL/GenBank/DDBJ whole genome shotgun (WGS) entry which is preliminary data.</text>
</comment>
<keyword evidence="4 6" id="KW-1133">Transmembrane helix</keyword>
<dbReference type="InterPro" id="IPR036259">
    <property type="entry name" value="MFS_trans_sf"/>
</dbReference>
<keyword evidence="2" id="KW-0813">Transport</keyword>